<dbReference type="OrthoDB" id="9801785at2"/>
<comment type="catalytic activity">
    <reaction evidence="1 10">
        <text>UDP-alpha-D-glucose = UDP-alpha-D-galactose</text>
        <dbReference type="Rhea" id="RHEA:22168"/>
        <dbReference type="ChEBI" id="CHEBI:58885"/>
        <dbReference type="ChEBI" id="CHEBI:66914"/>
        <dbReference type="EC" id="5.1.3.2"/>
    </reaction>
</comment>
<dbReference type="CDD" id="cd05247">
    <property type="entry name" value="UDP_G4E_1_SDR_e"/>
    <property type="match status" value="1"/>
</dbReference>
<evidence type="ECO:0000256" key="2">
    <source>
        <dbReference type="ARBA" id="ARBA00001911"/>
    </source>
</evidence>
<evidence type="ECO:0000313" key="12">
    <source>
        <dbReference type="EMBL" id="ABI67044.1"/>
    </source>
</evidence>
<dbReference type="EMBL" id="CP000449">
    <property type="protein sequence ID" value="ABI67044.1"/>
    <property type="molecule type" value="Genomic_DNA"/>
</dbReference>
<comment type="subunit">
    <text evidence="10">Homodimer.</text>
</comment>
<evidence type="ECO:0000259" key="11">
    <source>
        <dbReference type="Pfam" id="PF01370"/>
    </source>
</evidence>
<dbReference type="PANTHER" id="PTHR43725:SF53">
    <property type="entry name" value="UDP-ARABINOSE 4-EPIMERASE 1"/>
    <property type="match status" value="1"/>
</dbReference>
<dbReference type="SUPFAM" id="SSF51735">
    <property type="entry name" value="NAD(P)-binding Rossmann-fold domains"/>
    <property type="match status" value="1"/>
</dbReference>
<dbReference type="STRING" id="394221.Mmar10_2760"/>
<dbReference type="AlphaFoldDB" id="Q0AKZ9"/>
<comment type="pathway">
    <text evidence="3 10">Carbohydrate metabolism; galactose metabolism.</text>
</comment>
<dbReference type="NCBIfam" id="TIGR01179">
    <property type="entry name" value="galE"/>
    <property type="match status" value="1"/>
</dbReference>
<evidence type="ECO:0000313" key="13">
    <source>
        <dbReference type="Proteomes" id="UP000001964"/>
    </source>
</evidence>
<dbReference type="InterPro" id="IPR036291">
    <property type="entry name" value="NAD(P)-bd_dom_sf"/>
</dbReference>
<evidence type="ECO:0000256" key="1">
    <source>
        <dbReference type="ARBA" id="ARBA00000083"/>
    </source>
</evidence>
<dbReference type="RefSeq" id="WP_011644688.1">
    <property type="nucleotide sequence ID" value="NC_008347.1"/>
</dbReference>
<accession>Q0AKZ9</accession>
<evidence type="ECO:0000256" key="8">
    <source>
        <dbReference type="ARBA" id="ARBA00023235"/>
    </source>
</evidence>
<dbReference type="Gene3D" id="3.90.25.10">
    <property type="entry name" value="UDP-galactose 4-epimerase, domain 1"/>
    <property type="match status" value="1"/>
</dbReference>
<evidence type="ECO:0000256" key="3">
    <source>
        <dbReference type="ARBA" id="ARBA00004947"/>
    </source>
</evidence>
<comment type="similarity">
    <text evidence="4 10">Belongs to the NAD(P)-dependent epimerase/dehydratase family.</text>
</comment>
<dbReference type="EC" id="5.1.3.2" evidence="5 10"/>
<evidence type="ECO:0000256" key="6">
    <source>
        <dbReference type="ARBA" id="ARBA00018569"/>
    </source>
</evidence>
<keyword evidence="9 10" id="KW-0119">Carbohydrate metabolism</keyword>
<dbReference type="InterPro" id="IPR005886">
    <property type="entry name" value="UDP_G4E"/>
</dbReference>
<keyword evidence="8 10" id="KW-0413">Isomerase</keyword>
<keyword evidence="7 10" id="KW-0520">NAD</keyword>
<evidence type="ECO:0000256" key="7">
    <source>
        <dbReference type="ARBA" id="ARBA00023027"/>
    </source>
</evidence>
<evidence type="ECO:0000256" key="9">
    <source>
        <dbReference type="ARBA" id="ARBA00023277"/>
    </source>
</evidence>
<gene>
    <name evidence="12" type="ordered locus">Mmar10_2760</name>
</gene>
<dbReference type="UniPathway" id="UPA00214"/>
<dbReference type="GO" id="GO:0003978">
    <property type="term" value="F:UDP-glucose 4-epimerase activity"/>
    <property type="evidence" value="ECO:0007669"/>
    <property type="project" value="UniProtKB-UniRule"/>
</dbReference>
<name>Q0AKZ9_MARMM</name>
<protein>
    <recommendedName>
        <fullName evidence="6 10">UDP-glucose 4-epimerase</fullName>
        <ecNumber evidence="5 10">5.1.3.2</ecNumber>
    </recommendedName>
</protein>
<dbReference type="HOGENOM" id="CLU_007383_1_10_5"/>
<organism evidence="12 13">
    <name type="scientific">Maricaulis maris (strain MCS10)</name>
    <name type="common">Caulobacter maris</name>
    <dbReference type="NCBI Taxonomy" id="394221"/>
    <lineage>
        <taxon>Bacteria</taxon>
        <taxon>Pseudomonadati</taxon>
        <taxon>Pseudomonadota</taxon>
        <taxon>Alphaproteobacteria</taxon>
        <taxon>Maricaulales</taxon>
        <taxon>Maricaulaceae</taxon>
        <taxon>Maricaulis</taxon>
    </lineage>
</organism>
<dbReference type="Pfam" id="PF01370">
    <property type="entry name" value="Epimerase"/>
    <property type="match status" value="1"/>
</dbReference>
<evidence type="ECO:0000256" key="5">
    <source>
        <dbReference type="ARBA" id="ARBA00013189"/>
    </source>
</evidence>
<dbReference type="Gene3D" id="3.40.50.720">
    <property type="entry name" value="NAD(P)-binding Rossmann-like Domain"/>
    <property type="match status" value="1"/>
</dbReference>
<sequence length="330" mass="35533">MNILVIGGAGFIGSHVCKAIAARGDLPIVFDNLSRGNAHAVQWGPLFKGDVRDAAALDLVFGDYTPVAVMHFAANTEVEEGEQAPLAFWDNNVGGVIALLQAMRRAGCDRLVFSSTCATYGMIEQFPLTEDRLQLPVNVYGRTKLAVEHMLADVSRTEGLRYAALRYFNAAGASPDGEIGEEHKPETHLIPNALKAAAGLGGTMKVFGGDYDTPDGTCIRDYIHVMDLAAAHLAALDRLGRYKGGVACNVGTGQGHSVRDVLEAVEAVTGRPVPYELHDRRPGDPPRLVADVTLSRDLLGFQPVSSDLETIVRTAWNFHQARWQATVVSD</sequence>
<feature type="domain" description="NAD-dependent epimerase/dehydratase" evidence="11">
    <location>
        <begin position="3"/>
        <end position="251"/>
    </location>
</feature>
<dbReference type="Proteomes" id="UP000001964">
    <property type="component" value="Chromosome"/>
</dbReference>
<dbReference type="eggNOG" id="COG1087">
    <property type="taxonomic scope" value="Bacteria"/>
</dbReference>
<evidence type="ECO:0000256" key="4">
    <source>
        <dbReference type="ARBA" id="ARBA00007637"/>
    </source>
</evidence>
<comment type="cofactor">
    <cofactor evidence="2 10">
        <name>NAD(+)</name>
        <dbReference type="ChEBI" id="CHEBI:57540"/>
    </cofactor>
</comment>
<keyword evidence="13" id="KW-1185">Reference proteome</keyword>
<dbReference type="PANTHER" id="PTHR43725">
    <property type="entry name" value="UDP-GLUCOSE 4-EPIMERASE"/>
    <property type="match status" value="1"/>
</dbReference>
<evidence type="ECO:0000256" key="10">
    <source>
        <dbReference type="RuleBase" id="RU366046"/>
    </source>
</evidence>
<reference evidence="12 13" key="1">
    <citation type="submission" date="2006-08" db="EMBL/GenBank/DDBJ databases">
        <title>Complete sequence of Maricaulis maris MCS10.</title>
        <authorList>
            <consortium name="US DOE Joint Genome Institute"/>
            <person name="Copeland A."/>
            <person name="Lucas S."/>
            <person name="Lapidus A."/>
            <person name="Barry K."/>
            <person name="Detter J.C."/>
            <person name="Glavina del Rio T."/>
            <person name="Hammon N."/>
            <person name="Israni S."/>
            <person name="Dalin E."/>
            <person name="Tice H."/>
            <person name="Pitluck S."/>
            <person name="Saunders E."/>
            <person name="Brettin T."/>
            <person name="Bruce D."/>
            <person name="Han C."/>
            <person name="Tapia R."/>
            <person name="Gilna P."/>
            <person name="Schmutz J."/>
            <person name="Larimer F."/>
            <person name="Land M."/>
            <person name="Hauser L."/>
            <person name="Kyrpides N."/>
            <person name="Mikhailova N."/>
            <person name="Viollier P."/>
            <person name="Stephens C."/>
            <person name="Richardson P."/>
        </authorList>
    </citation>
    <scope>NUCLEOTIDE SEQUENCE [LARGE SCALE GENOMIC DNA]</scope>
    <source>
        <strain evidence="12 13">MCS10</strain>
    </source>
</reference>
<proteinExistence type="inferred from homology"/>
<dbReference type="KEGG" id="mmr:Mmar10_2760"/>
<dbReference type="InterPro" id="IPR001509">
    <property type="entry name" value="Epimerase_deHydtase"/>
</dbReference>
<dbReference type="GO" id="GO:0033499">
    <property type="term" value="P:galactose catabolic process via UDP-galactose, Leloir pathway"/>
    <property type="evidence" value="ECO:0007669"/>
    <property type="project" value="TreeGrafter"/>
</dbReference>